<dbReference type="STRING" id="408015.SXIM_53150"/>
<dbReference type="PATRIC" id="fig|408015.6.peg.5380"/>
<sequence length="186" mass="20173">MGEIGDGIETALQATATRPPPVTPGARFRLLLRAEKGSTKAVAARLGISPRTVQRHLAGQIRRPTPRLAAALEREVRRAWQPRVRARAIRAASAAGVVVETRARFGFTAAPGSTDDPRLRRLTEQLPPDASARLLAAHQAGGSEEDLRRILGEALGHVYFRDHGRRAQGLDVEINDVDYLELNLGG</sequence>
<dbReference type="AlphaFoldDB" id="A0A0F7G0L1"/>
<dbReference type="RefSeq" id="WP_046725269.1">
    <property type="nucleotide sequence ID" value="NZ_CP009922.3"/>
</dbReference>
<dbReference type="NCBIfam" id="NF047541">
    <property type="entry name" value="telomere_Tpg"/>
    <property type="match status" value="1"/>
</dbReference>
<organism evidence="2 3">
    <name type="scientific">Streptomyces xiamenensis</name>
    <dbReference type="NCBI Taxonomy" id="408015"/>
    <lineage>
        <taxon>Bacteria</taxon>
        <taxon>Bacillati</taxon>
        <taxon>Actinomycetota</taxon>
        <taxon>Actinomycetes</taxon>
        <taxon>Kitasatosporales</taxon>
        <taxon>Streptomycetaceae</taxon>
        <taxon>Streptomyces</taxon>
    </lineage>
</organism>
<dbReference type="KEGG" id="sxi:SXIM_53150"/>
<dbReference type="Proteomes" id="UP000034034">
    <property type="component" value="Chromosome"/>
</dbReference>
<name>A0A0F7G0L1_9ACTN</name>
<protein>
    <submittedName>
        <fullName evidence="2">Terminal protein</fullName>
    </submittedName>
</protein>
<reference evidence="2" key="1">
    <citation type="submission" date="2019-08" db="EMBL/GenBank/DDBJ databases">
        <title>Complete genome sequence of a mangrove-derived Streptomyces xiamenensis.</title>
        <authorList>
            <person name="Xu J."/>
        </authorList>
    </citation>
    <scope>NUCLEOTIDE SEQUENCE</scope>
    <source>
        <strain evidence="2">318</strain>
    </source>
</reference>
<evidence type="ECO:0000313" key="3">
    <source>
        <dbReference type="Proteomes" id="UP000034034"/>
    </source>
</evidence>
<evidence type="ECO:0000313" key="2">
    <source>
        <dbReference type="EMBL" id="AKG46699.1"/>
    </source>
</evidence>
<proteinExistence type="predicted"/>
<dbReference type="InterPro" id="IPR036388">
    <property type="entry name" value="WH-like_DNA-bd_sf"/>
</dbReference>
<accession>A0A0F7G0L1</accession>
<dbReference type="EMBL" id="CP009922">
    <property type="protein sequence ID" value="AKG46699.1"/>
    <property type="molecule type" value="Genomic_DNA"/>
</dbReference>
<dbReference type="Pfam" id="PF13384">
    <property type="entry name" value="HTH_23"/>
    <property type="match status" value="1"/>
</dbReference>
<gene>
    <name evidence="2" type="ORF">SXIM_53150</name>
</gene>
<dbReference type="HOGENOM" id="CLU_123368_0_0_11"/>
<feature type="region of interest" description="Disordered" evidence="1">
    <location>
        <begin position="1"/>
        <end position="23"/>
    </location>
</feature>
<dbReference type="InterPro" id="IPR058118">
    <property type="entry name" value="Tpg"/>
</dbReference>
<keyword evidence="3" id="KW-1185">Reference proteome</keyword>
<dbReference type="CDD" id="cd00093">
    <property type="entry name" value="HTH_XRE"/>
    <property type="match status" value="1"/>
</dbReference>
<dbReference type="Gene3D" id="1.10.10.10">
    <property type="entry name" value="Winged helix-like DNA-binding domain superfamily/Winged helix DNA-binding domain"/>
    <property type="match status" value="1"/>
</dbReference>
<evidence type="ECO:0000256" key="1">
    <source>
        <dbReference type="SAM" id="MobiDB-lite"/>
    </source>
</evidence>
<dbReference type="InterPro" id="IPR001387">
    <property type="entry name" value="Cro/C1-type_HTH"/>
</dbReference>